<dbReference type="EMBL" id="FPHK01000016">
    <property type="protein sequence ID" value="SFV55061.1"/>
    <property type="molecule type" value="Genomic_DNA"/>
</dbReference>
<name>A0A1W1BNK1_9ZZZZ</name>
<reference evidence="1" key="1">
    <citation type="submission" date="2016-10" db="EMBL/GenBank/DDBJ databases">
        <authorList>
            <person name="de Groot N.N."/>
        </authorList>
    </citation>
    <scope>NUCLEOTIDE SEQUENCE</scope>
</reference>
<protein>
    <submittedName>
        <fullName evidence="1">Uncharacterized protein</fullName>
    </submittedName>
</protein>
<evidence type="ECO:0000313" key="1">
    <source>
        <dbReference type="EMBL" id="SFV55061.1"/>
    </source>
</evidence>
<proteinExistence type="predicted"/>
<dbReference type="AlphaFoldDB" id="A0A1W1BNK1"/>
<sequence length="172" mass="18706">MEEISFLPPFLTSVTISSKGKKSIAISPFLQYREADKTAGPLMPLCAKSISSRNTLFCTFISTMQESPLSSFIQNCSFCSVRPTSAGVNFFTSMPKLCAISKPTSLAPNVLKLSPPVATTTFFAYLTLLSVFTAKSSPSFVTATIFSRKIISAFFALRKSRLMIVSALSLQK</sequence>
<organism evidence="1">
    <name type="scientific">hydrothermal vent metagenome</name>
    <dbReference type="NCBI Taxonomy" id="652676"/>
    <lineage>
        <taxon>unclassified sequences</taxon>
        <taxon>metagenomes</taxon>
        <taxon>ecological metagenomes</taxon>
    </lineage>
</organism>
<accession>A0A1W1BNK1</accession>
<gene>
    <name evidence="1" type="ORF">MNB_SM-6-1514</name>
</gene>